<feature type="compositionally biased region" description="Polar residues" evidence="1">
    <location>
        <begin position="49"/>
        <end position="73"/>
    </location>
</feature>
<name>A0A8S1GSI1_9PELO</name>
<dbReference type="AlphaFoldDB" id="A0A8S1GSI1"/>
<dbReference type="Proteomes" id="UP000835052">
    <property type="component" value="Unassembled WGS sequence"/>
</dbReference>
<evidence type="ECO:0000256" key="1">
    <source>
        <dbReference type="SAM" id="MobiDB-lite"/>
    </source>
</evidence>
<sequence length="73" mass="7838">MMGPPRKMPSRLSASRILSSDKAERSSSAPPSFAQPDPGLAQRMAETVRLTSRPSHSPVSDLGNGNQTRSGRF</sequence>
<comment type="caution">
    <text evidence="2">The sequence shown here is derived from an EMBL/GenBank/DDBJ whole genome shotgun (WGS) entry which is preliminary data.</text>
</comment>
<reference evidence="2" key="1">
    <citation type="submission" date="2020-10" db="EMBL/GenBank/DDBJ databases">
        <authorList>
            <person name="Kikuchi T."/>
        </authorList>
    </citation>
    <scope>NUCLEOTIDE SEQUENCE</scope>
    <source>
        <strain evidence="2">NKZ352</strain>
    </source>
</reference>
<dbReference type="EMBL" id="CAJGYM010000004">
    <property type="protein sequence ID" value="CAD6186506.1"/>
    <property type="molecule type" value="Genomic_DNA"/>
</dbReference>
<evidence type="ECO:0000313" key="3">
    <source>
        <dbReference type="Proteomes" id="UP000835052"/>
    </source>
</evidence>
<gene>
    <name evidence="2" type="ORF">CAUJ_LOCUS2425</name>
</gene>
<evidence type="ECO:0000313" key="2">
    <source>
        <dbReference type="EMBL" id="CAD6186506.1"/>
    </source>
</evidence>
<proteinExistence type="predicted"/>
<organism evidence="2 3">
    <name type="scientific">Caenorhabditis auriculariae</name>
    <dbReference type="NCBI Taxonomy" id="2777116"/>
    <lineage>
        <taxon>Eukaryota</taxon>
        <taxon>Metazoa</taxon>
        <taxon>Ecdysozoa</taxon>
        <taxon>Nematoda</taxon>
        <taxon>Chromadorea</taxon>
        <taxon>Rhabditida</taxon>
        <taxon>Rhabditina</taxon>
        <taxon>Rhabditomorpha</taxon>
        <taxon>Rhabditoidea</taxon>
        <taxon>Rhabditidae</taxon>
        <taxon>Peloderinae</taxon>
        <taxon>Caenorhabditis</taxon>
    </lineage>
</organism>
<protein>
    <submittedName>
        <fullName evidence="2">Uncharacterized protein</fullName>
    </submittedName>
</protein>
<keyword evidence="3" id="KW-1185">Reference proteome</keyword>
<feature type="region of interest" description="Disordered" evidence="1">
    <location>
        <begin position="1"/>
        <end position="73"/>
    </location>
</feature>
<accession>A0A8S1GSI1</accession>